<dbReference type="EMBL" id="CM004388">
    <property type="protein sequence ID" value="OAY56724.1"/>
    <property type="molecule type" value="Genomic_DNA"/>
</dbReference>
<organism evidence="2">
    <name type="scientific">Manihot esculenta</name>
    <name type="common">Cassava</name>
    <name type="synonym">Jatropha manihot</name>
    <dbReference type="NCBI Taxonomy" id="3983"/>
    <lineage>
        <taxon>Eukaryota</taxon>
        <taxon>Viridiplantae</taxon>
        <taxon>Streptophyta</taxon>
        <taxon>Embryophyta</taxon>
        <taxon>Tracheophyta</taxon>
        <taxon>Spermatophyta</taxon>
        <taxon>Magnoliopsida</taxon>
        <taxon>eudicotyledons</taxon>
        <taxon>Gunneridae</taxon>
        <taxon>Pentapetalae</taxon>
        <taxon>rosids</taxon>
        <taxon>fabids</taxon>
        <taxon>Malpighiales</taxon>
        <taxon>Euphorbiaceae</taxon>
        <taxon>Crotonoideae</taxon>
        <taxon>Manihoteae</taxon>
        <taxon>Manihot</taxon>
    </lineage>
</organism>
<accession>A0A2C9WAQ4</accession>
<evidence type="ECO:0000313" key="2">
    <source>
        <dbReference type="EMBL" id="OAY56724.1"/>
    </source>
</evidence>
<gene>
    <name evidence="2" type="ORF">MANES_02G040200</name>
</gene>
<reference evidence="2" key="1">
    <citation type="submission" date="2016-02" db="EMBL/GenBank/DDBJ databases">
        <title>WGS assembly of Manihot esculenta.</title>
        <authorList>
            <person name="Bredeson J.V."/>
            <person name="Prochnik S.E."/>
            <person name="Lyons J.B."/>
            <person name="Schmutz J."/>
            <person name="Grimwood J."/>
            <person name="Vrebalov J."/>
            <person name="Bart R.S."/>
            <person name="Amuge T."/>
            <person name="Ferguson M.E."/>
            <person name="Green R."/>
            <person name="Putnam N."/>
            <person name="Stites J."/>
            <person name="Rounsley S."/>
            <person name="Rokhsar D.S."/>
        </authorList>
    </citation>
    <scope>NUCLEOTIDE SEQUENCE [LARGE SCALE GENOMIC DNA]</scope>
    <source>
        <tissue evidence="2">Leaf</tissue>
    </source>
</reference>
<evidence type="ECO:0000256" key="1">
    <source>
        <dbReference type="SAM" id="MobiDB-lite"/>
    </source>
</evidence>
<dbReference type="AlphaFoldDB" id="A0A2C9WAQ4"/>
<sequence length="43" mass="4891">MQRQSPITKLFPPTGYLGTDRPSSEEKNGGIRKPMSKMRLNLE</sequence>
<proteinExistence type="predicted"/>
<protein>
    <submittedName>
        <fullName evidence="2">Uncharacterized protein</fullName>
    </submittedName>
</protein>
<feature type="region of interest" description="Disordered" evidence="1">
    <location>
        <begin position="1"/>
        <end position="43"/>
    </location>
</feature>
<name>A0A2C9WAQ4_MANES</name>